<comment type="catalytic activity">
    <reaction evidence="9">
        <text>N-terminal S-1,2-diacyl-sn-glyceryl-L-cysteinyl-[lipoprotein] + a glycerophospholipid = N-acyl-S-1,2-diacyl-sn-glyceryl-L-cysteinyl-[lipoprotein] + a 2-acyl-sn-glycero-3-phospholipid + H(+)</text>
        <dbReference type="Rhea" id="RHEA:48228"/>
        <dbReference type="Rhea" id="RHEA-COMP:14681"/>
        <dbReference type="Rhea" id="RHEA-COMP:14684"/>
        <dbReference type="ChEBI" id="CHEBI:15378"/>
        <dbReference type="ChEBI" id="CHEBI:136912"/>
        <dbReference type="ChEBI" id="CHEBI:140656"/>
        <dbReference type="ChEBI" id="CHEBI:140657"/>
        <dbReference type="ChEBI" id="CHEBI:140660"/>
        <dbReference type="EC" id="2.3.1.269"/>
    </reaction>
</comment>
<dbReference type="HAMAP" id="MF_01148">
    <property type="entry name" value="Lnt"/>
    <property type="match status" value="1"/>
</dbReference>
<dbReference type="OrthoDB" id="9804277at2"/>
<dbReference type="InterPro" id="IPR003010">
    <property type="entry name" value="C-N_Hydrolase"/>
</dbReference>
<feature type="transmembrane region" description="Helical" evidence="9">
    <location>
        <begin position="96"/>
        <end position="122"/>
    </location>
</feature>
<keyword evidence="3 9" id="KW-1003">Cell membrane</keyword>
<evidence type="ECO:0000313" key="12">
    <source>
        <dbReference type="Proteomes" id="UP000439113"/>
    </source>
</evidence>
<comment type="function">
    <text evidence="9">Catalyzes the phospholipid dependent N-acylation of the N-terminal cysteine of apolipoprotein, the last step in lipoprotein maturation.</text>
</comment>
<dbReference type="Gene3D" id="3.60.110.10">
    <property type="entry name" value="Carbon-nitrogen hydrolase"/>
    <property type="match status" value="1"/>
</dbReference>
<gene>
    <name evidence="9 11" type="primary">lnt</name>
    <name evidence="11" type="ORF">GJ654_06910</name>
</gene>
<feature type="transmembrane region" description="Helical" evidence="9">
    <location>
        <begin position="203"/>
        <end position="221"/>
    </location>
</feature>
<feature type="domain" description="CN hydrolase" evidence="10">
    <location>
        <begin position="238"/>
        <end position="489"/>
    </location>
</feature>
<keyword evidence="4 9" id="KW-0808">Transferase</keyword>
<dbReference type="GO" id="GO:0016410">
    <property type="term" value="F:N-acyltransferase activity"/>
    <property type="evidence" value="ECO:0007669"/>
    <property type="project" value="UniProtKB-UniRule"/>
</dbReference>
<keyword evidence="7 9" id="KW-0472">Membrane</keyword>
<dbReference type="UniPathway" id="UPA00666"/>
<sequence>MLFLSHKVILAEGWTRRLIAFFSGAIGVLALAPFSFFPAFFVPMTVAVWLIDGSSGETRWAGIRRAAGAGWWLGFGYFVAGLWWLGVAFLTEADRFAWALPLGVLGLPAGLAIFTGLGFALARLMWSPGAARIFALAAGLSAAEWLRGHVLTGFPWNDFGMALGGNLVFAQAASVVGLYGLTVLSVLLFSAPALLGKGHSSRRALVLTLFGFVALALFGVARLQDKTEFVKGVKLRIVQANVANDEFRFDRRAELLERYLKLSDRSTSPQTTGVSDVTHVVWPESVFPFILSRDPLSLSTIASRMQNAILFTGAARAQVEGSHTKYFNALAVIQQGEIKDYFDKMHLTPFGEYMPFADLLARAGVTQFVWSPGAFDAGEYSRLLLAPGLPAALPLICYEAIFPEEVAKRLSESSARPGLMLNVTNDGWFGVTTGPYQHLSQARLRAVEQGLPMVRSANTGISAIVDPFGRILDSTSLGIEAILDGSLPKALPATYYSQHWRLAPAVAWLIVFLGALIRPRNI</sequence>
<evidence type="ECO:0000256" key="1">
    <source>
        <dbReference type="ARBA" id="ARBA00004651"/>
    </source>
</evidence>
<comment type="similarity">
    <text evidence="2 9">Belongs to the CN hydrolase family. Apolipoprotein N-acyltransferase subfamily.</text>
</comment>
<evidence type="ECO:0000256" key="9">
    <source>
        <dbReference type="HAMAP-Rule" id="MF_01148"/>
    </source>
</evidence>
<evidence type="ECO:0000256" key="4">
    <source>
        <dbReference type="ARBA" id="ARBA00022679"/>
    </source>
</evidence>
<dbReference type="CDD" id="cd07571">
    <property type="entry name" value="ALP_N-acyl_transferase"/>
    <property type="match status" value="1"/>
</dbReference>
<dbReference type="NCBIfam" id="TIGR00546">
    <property type="entry name" value="lnt"/>
    <property type="match status" value="1"/>
</dbReference>
<feature type="transmembrane region" description="Helical" evidence="9">
    <location>
        <begin position="20"/>
        <end position="51"/>
    </location>
</feature>
<evidence type="ECO:0000313" key="11">
    <source>
        <dbReference type="EMBL" id="MTV30720.1"/>
    </source>
</evidence>
<dbReference type="AlphaFoldDB" id="A0A6N8DJI9"/>
<dbReference type="SUPFAM" id="SSF56317">
    <property type="entry name" value="Carbon-nitrogen hydrolase"/>
    <property type="match status" value="1"/>
</dbReference>
<reference evidence="11 12" key="1">
    <citation type="submission" date="2019-11" db="EMBL/GenBank/DDBJ databases">
        <title>Whole-genome sequence of a Rhodoblastus acidophilus DSM 142.</title>
        <authorList>
            <person name="Kyndt J.A."/>
            <person name="Meyer T.E."/>
        </authorList>
    </citation>
    <scope>NUCLEOTIDE SEQUENCE [LARGE SCALE GENOMIC DNA]</scope>
    <source>
        <strain evidence="11 12">DSM 142</strain>
    </source>
</reference>
<evidence type="ECO:0000256" key="2">
    <source>
        <dbReference type="ARBA" id="ARBA00010065"/>
    </source>
</evidence>
<dbReference type="RefSeq" id="WP_155445401.1">
    <property type="nucleotide sequence ID" value="NZ_JAOQNR010000005.1"/>
</dbReference>
<dbReference type="GO" id="GO:0005886">
    <property type="term" value="C:plasma membrane"/>
    <property type="evidence" value="ECO:0007669"/>
    <property type="project" value="UniProtKB-SubCell"/>
</dbReference>
<dbReference type="Pfam" id="PF00795">
    <property type="entry name" value="CN_hydrolase"/>
    <property type="match status" value="1"/>
</dbReference>
<organism evidence="11 12">
    <name type="scientific">Rhodoblastus acidophilus</name>
    <name type="common">Rhodopseudomonas acidophila</name>
    <dbReference type="NCBI Taxonomy" id="1074"/>
    <lineage>
        <taxon>Bacteria</taxon>
        <taxon>Pseudomonadati</taxon>
        <taxon>Pseudomonadota</taxon>
        <taxon>Alphaproteobacteria</taxon>
        <taxon>Hyphomicrobiales</taxon>
        <taxon>Rhodoblastaceae</taxon>
        <taxon>Rhodoblastus</taxon>
    </lineage>
</organism>
<dbReference type="InterPro" id="IPR004563">
    <property type="entry name" value="Apolipo_AcylTrfase"/>
</dbReference>
<name>A0A6N8DJI9_RHOAC</name>
<keyword evidence="6 9" id="KW-1133">Transmembrane helix</keyword>
<evidence type="ECO:0000256" key="8">
    <source>
        <dbReference type="ARBA" id="ARBA00023315"/>
    </source>
</evidence>
<dbReference type="EMBL" id="WNKS01000004">
    <property type="protein sequence ID" value="MTV30720.1"/>
    <property type="molecule type" value="Genomic_DNA"/>
</dbReference>
<evidence type="ECO:0000256" key="5">
    <source>
        <dbReference type="ARBA" id="ARBA00022692"/>
    </source>
</evidence>
<protein>
    <recommendedName>
        <fullName evidence="9">Apolipoprotein N-acyltransferase</fullName>
        <shortName evidence="9">ALP N-acyltransferase</shortName>
        <ecNumber evidence="9">2.3.1.269</ecNumber>
    </recommendedName>
</protein>
<dbReference type="Proteomes" id="UP000439113">
    <property type="component" value="Unassembled WGS sequence"/>
</dbReference>
<dbReference type="InterPro" id="IPR036526">
    <property type="entry name" value="C-N_Hydrolase_sf"/>
</dbReference>
<evidence type="ECO:0000256" key="7">
    <source>
        <dbReference type="ARBA" id="ARBA00023136"/>
    </source>
</evidence>
<dbReference type="InterPro" id="IPR045378">
    <property type="entry name" value="LNT_N"/>
</dbReference>
<feature type="transmembrane region" description="Helical" evidence="9">
    <location>
        <begin position="168"/>
        <end position="191"/>
    </location>
</feature>
<dbReference type="PANTHER" id="PTHR38686">
    <property type="entry name" value="APOLIPOPROTEIN N-ACYLTRANSFERASE"/>
    <property type="match status" value="1"/>
</dbReference>
<comment type="subcellular location">
    <subcellularLocation>
        <location evidence="1 9">Cell membrane</location>
        <topology evidence="1 9">Multi-pass membrane protein</topology>
    </subcellularLocation>
</comment>
<proteinExistence type="inferred from homology"/>
<dbReference type="Pfam" id="PF20154">
    <property type="entry name" value="LNT_N"/>
    <property type="match status" value="1"/>
</dbReference>
<comment type="pathway">
    <text evidence="9">Protein modification; lipoprotein biosynthesis (N-acyl transfer).</text>
</comment>
<keyword evidence="5 9" id="KW-0812">Transmembrane</keyword>
<comment type="caution">
    <text evidence="9">Lacks conserved residue(s) required for the propagation of feature annotation.</text>
</comment>
<accession>A0A6N8DJI9</accession>
<dbReference type="PANTHER" id="PTHR38686:SF1">
    <property type="entry name" value="APOLIPOPROTEIN N-ACYLTRANSFERASE"/>
    <property type="match status" value="1"/>
</dbReference>
<feature type="transmembrane region" description="Helical" evidence="9">
    <location>
        <begin position="71"/>
        <end position="90"/>
    </location>
</feature>
<evidence type="ECO:0000256" key="3">
    <source>
        <dbReference type="ARBA" id="ARBA00022475"/>
    </source>
</evidence>
<dbReference type="EC" id="2.3.1.269" evidence="9"/>
<evidence type="ECO:0000256" key="6">
    <source>
        <dbReference type="ARBA" id="ARBA00022989"/>
    </source>
</evidence>
<dbReference type="GO" id="GO:0042158">
    <property type="term" value="P:lipoprotein biosynthetic process"/>
    <property type="evidence" value="ECO:0007669"/>
    <property type="project" value="UniProtKB-UniRule"/>
</dbReference>
<keyword evidence="11" id="KW-0449">Lipoprotein</keyword>
<evidence type="ECO:0000259" key="10">
    <source>
        <dbReference type="PROSITE" id="PS50263"/>
    </source>
</evidence>
<comment type="caution">
    <text evidence="11">The sequence shown here is derived from an EMBL/GenBank/DDBJ whole genome shotgun (WGS) entry which is preliminary data.</text>
</comment>
<keyword evidence="8 9" id="KW-0012">Acyltransferase</keyword>
<dbReference type="PROSITE" id="PS50263">
    <property type="entry name" value="CN_HYDROLASE"/>
    <property type="match status" value="1"/>
</dbReference>